<dbReference type="InterPro" id="IPR036568">
    <property type="entry name" value="GGCT-like_sf"/>
</dbReference>
<evidence type="ECO:0000313" key="3">
    <source>
        <dbReference type="Proteomes" id="UP001165069"/>
    </source>
</evidence>
<dbReference type="SUPFAM" id="SSF110857">
    <property type="entry name" value="Gamma-glutamyl cyclotransferase-like"/>
    <property type="match status" value="1"/>
</dbReference>
<dbReference type="Proteomes" id="UP001165069">
    <property type="component" value="Unassembled WGS sequence"/>
</dbReference>
<comment type="caution">
    <text evidence="2">The sequence shown here is derived from an EMBL/GenBank/DDBJ whole genome shotgun (WGS) entry which is preliminary data.</text>
</comment>
<organism evidence="2 3">
    <name type="scientific">Geothrix limicola</name>
    <dbReference type="NCBI Taxonomy" id="2927978"/>
    <lineage>
        <taxon>Bacteria</taxon>
        <taxon>Pseudomonadati</taxon>
        <taxon>Acidobacteriota</taxon>
        <taxon>Holophagae</taxon>
        <taxon>Holophagales</taxon>
        <taxon>Holophagaceae</taxon>
        <taxon>Geothrix</taxon>
    </lineage>
</organism>
<gene>
    <name evidence="2" type="ORF">GETHLI_17540</name>
</gene>
<evidence type="ECO:0000259" key="1">
    <source>
        <dbReference type="Pfam" id="PF06094"/>
    </source>
</evidence>
<dbReference type="InterPro" id="IPR013024">
    <property type="entry name" value="GGCT-like"/>
</dbReference>
<sequence length="145" mass="16149">MESDGLFVYGTLREGGSNHGWLMRTHPQGLTRAWAAGRLFHLPAGYPALVPSPEPPDGPPGPGWVRGDFVGYDDEADLDSALADLDPLEGVEEGLFTREIRPVILDGGQHYRAWVYVFHVERLPRLEREAVELLNGDWTSWLNGE</sequence>
<protein>
    <submittedName>
        <fullName evidence="2">Gamma-glutamylcyclotransferase</fullName>
    </submittedName>
</protein>
<dbReference type="EMBL" id="BSDE01000003">
    <property type="protein sequence ID" value="GLH73252.1"/>
    <property type="molecule type" value="Genomic_DNA"/>
</dbReference>
<dbReference type="RefSeq" id="WP_285574082.1">
    <property type="nucleotide sequence ID" value="NZ_BSDE01000003.1"/>
</dbReference>
<evidence type="ECO:0000313" key="2">
    <source>
        <dbReference type="EMBL" id="GLH73252.1"/>
    </source>
</evidence>
<dbReference type="Pfam" id="PF06094">
    <property type="entry name" value="GGACT"/>
    <property type="match status" value="1"/>
</dbReference>
<dbReference type="CDD" id="cd06661">
    <property type="entry name" value="GGCT_like"/>
    <property type="match status" value="1"/>
</dbReference>
<accession>A0ABQ5QEI5</accession>
<dbReference type="Gene3D" id="3.10.490.10">
    <property type="entry name" value="Gamma-glutamyl cyclotransferase-like"/>
    <property type="match status" value="1"/>
</dbReference>
<name>A0ABQ5QEI5_9BACT</name>
<proteinExistence type="predicted"/>
<keyword evidence="3" id="KW-1185">Reference proteome</keyword>
<dbReference type="InterPro" id="IPR009288">
    <property type="entry name" value="AIG2-like_dom"/>
</dbReference>
<reference evidence="2 3" key="1">
    <citation type="journal article" date="2023" name="Antonie Van Leeuwenhoek">
        <title>Mesoterricola silvestris gen. nov., sp. nov., Mesoterricola sediminis sp. nov., Geothrix oryzae sp. nov., Geothrix edaphica sp. nov., Geothrix rubra sp. nov., and Geothrix limicola sp. nov., six novel members of Acidobacteriota isolated from soils.</title>
        <authorList>
            <person name="Itoh H."/>
            <person name="Sugisawa Y."/>
            <person name="Mise K."/>
            <person name="Xu Z."/>
            <person name="Kuniyasu M."/>
            <person name="Ushijima N."/>
            <person name="Kawano K."/>
            <person name="Kobayashi E."/>
            <person name="Shiratori Y."/>
            <person name="Masuda Y."/>
            <person name="Senoo K."/>
        </authorList>
    </citation>
    <scope>NUCLEOTIDE SEQUENCE [LARGE SCALE GENOMIC DNA]</scope>
    <source>
        <strain evidence="2 3">Red804</strain>
    </source>
</reference>
<feature type="domain" description="Gamma-glutamylcyclotransferase AIG2-like" evidence="1">
    <location>
        <begin position="6"/>
        <end position="139"/>
    </location>
</feature>